<comment type="caution">
    <text evidence="2">The sequence shown here is derived from an EMBL/GenBank/DDBJ whole genome shotgun (WGS) entry which is preliminary data.</text>
</comment>
<feature type="non-terminal residue" evidence="2">
    <location>
        <position position="525"/>
    </location>
</feature>
<dbReference type="EMBL" id="JAHMHR010000022">
    <property type="protein sequence ID" value="KAK1675106.1"/>
    <property type="molecule type" value="Genomic_DNA"/>
</dbReference>
<evidence type="ECO:0000313" key="2">
    <source>
        <dbReference type="EMBL" id="KAK1675106.1"/>
    </source>
</evidence>
<accession>A0AAJ0ANU2</accession>
<feature type="domain" description="Heterokaryon incompatibility" evidence="1">
    <location>
        <begin position="114"/>
        <end position="223"/>
    </location>
</feature>
<protein>
    <recommendedName>
        <fullName evidence="1">Heterokaryon incompatibility domain-containing protein</fullName>
    </recommendedName>
</protein>
<dbReference type="Pfam" id="PF06985">
    <property type="entry name" value="HET"/>
    <property type="match status" value="1"/>
</dbReference>
<reference evidence="2" key="1">
    <citation type="submission" date="2021-06" db="EMBL/GenBank/DDBJ databases">
        <title>Comparative genomics, transcriptomics and evolutionary studies reveal genomic signatures of adaptation to plant cell wall in hemibiotrophic fungi.</title>
        <authorList>
            <consortium name="DOE Joint Genome Institute"/>
            <person name="Baroncelli R."/>
            <person name="Diaz J.F."/>
            <person name="Benocci T."/>
            <person name="Peng M."/>
            <person name="Battaglia E."/>
            <person name="Haridas S."/>
            <person name="Andreopoulos W."/>
            <person name="Labutti K."/>
            <person name="Pangilinan J."/>
            <person name="Floch G.L."/>
            <person name="Makela M.R."/>
            <person name="Henrissat B."/>
            <person name="Grigoriev I.V."/>
            <person name="Crouch J.A."/>
            <person name="De Vries R.P."/>
            <person name="Sukno S.A."/>
            <person name="Thon M.R."/>
        </authorList>
    </citation>
    <scope>NUCLEOTIDE SEQUENCE</scope>
    <source>
        <strain evidence="2">CBS 193.32</strain>
    </source>
</reference>
<dbReference type="PANTHER" id="PTHR33112">
    <property type="entry name" value="DOMAIN PROTEIN, PUTATIVE-RELATED"/>
    <property type="match status" value="1"/>
</dbReference>
<dbReference type="GeneID" id="85462843"/>
<organism evidence="2 3">
    <name type="scientific">Colletotrichum godetiae</name>
    <dbReference type="NCBI Taxonomy" id="1209918"/>
    <lineage>
        <taxon>Eukaryota</taxon>
        <taxon>Fungi</taxon>
        <taxon>Dikarya</taxon>
        <taxon>Ascomycota</taxon>
        <taxon>Pezizomycotina</taxon>
        <taxon>Sordariomycetes</taxon>
        <taxon>Hypocreomycetidae</taxon>
        <taxon>Glomerellales</taxon>
        <taxon>Glomerellaceae</taxon>
        <taxon>Colletotrichum</taxon>
        <taxon>Colletotrichum acutatum species complex</taxon>
    </lineage>
</organism>
<keyword evidence="3" id="KW-1185">Reference proteome</keyword>
<proteinExistence type="predicted"/>
<dbReference type="PANTHER" id="PTHR33112:SF15">
    <property type="entry name" value="HETEROKARYON INCOMPATIBILITY DOMAIN-CONTAINING PROTEIN"/>
    <property type="match status" value="1"/>
</dbReference>
<evidence type="ECO:0000259" key="1">
    <source>
        <dbReference type="Pfam" id="PF06985"/>
    </source>
</evidence>
<dbReference type="InterPro" id="IPR010730">
    <property type="entry name" value="HET"/>
</dbReference>
<dbReference type="AlphaFoldDB" id="A0AAJ0ANU2"/>
<gene>
    <name evidence="2" type="ORF">BDP55DRAFT_715727</name>
</gene>
<dbReference type="RefSeq" id="XP_060429109.1">
    <property type="nucleotide sequence ID" value="XM_060578317.1"/>
</dbReference>
<evidence type="ECO:0000313" key="3">
    <source>
        <dbReference type="Proteomes" id="UP001224890"/>
    </source>
</evidence>
<sequence>MGLVTANTEESMDMFIKGSRIQVSLFVDPEEQSDFRVWVNGHEKIGFPKETRFGPSTDSDRSFANAQQWLRQCLDHHDWGKSRDSFHPRRLLDLHGNRVRLIETAEASDFQCPYVCLSHRWGDASMARLISTTNNIHNHMEEIEWSNIPKTFQDAIVICRRLDVDYLWIDTLCILQDFPGMSNEEKPVTSIDFAAENSAMARIYQSSSFTMGASQQRYGSHRIKVRDFNGNKSILRIRGTTSHFTSPTDLEDIPGVSSPSRVLEFGPFDISWKCNEGYLCECQHNTGAVHWREELALRLMPPQNPADAEEWWAGILRQYTMRRLSKEEDKLPALSGLAQLYHQLKRDTYLAGLWKASLPHCLCWYNTAQAGTYPMKLGIGRRSQTTRAPSWSWASLDIVNDAQCRFWWPREALSTNPIMYEDGATYRPVCTVHEAICQLKTDDAFGEVERGSIDLSVLLISAKIGTKSQGDESFSTVGDVAWTLDYVEDGTDVHICLADCSLDDDDLQMGDEVFCAPIVEAISES</sequence>
<dbReference type="Proteomes" id="UP001224890">
    <property type="component" value="Unassembled WGS sequence"/>
</dbReference>
<name>A0AAJ0ANU2_9PEZI</name>